<dbReference type="Proteomes" id="UP000186079">
    <property type="component" value="Unassembled WGS sequence"/>
</dbReference>
<dbReference type="AlphaFoldDB" id="A0A1N6UHT8"/>
<evidence type="ECO:0000313" key="1">
    <source>
        <dbReference type="EMBL" id="SIQ64896.1"/>
    </source>
</evidence>
<gene>
    <name evidence="1" type="ORF">SAMN05421672_108144</name>
</gene>
<reference evidence="1 2" key="1">
    <citation type="submission" date="2017-01" db="EMBL/GenBank/DDBJ databases">
        <authorList>
            <person name="Mah S.A."/>
            <person name="Swanson W.J."/>
            <person name="Moy G.W."/>
            <person name="Vacquier V.D."/>
        </authorList>
    </citation>
    <scope>NUCLEOTIDE SEQUENCE [LARGE SCALE GENOMIC DNA]</scope>
    <source>
        <strain evidence="1 2">ATCC 29606</strain>
    </source>
</reference>
<name>A0A1N6UHT8_9PSED</name>
<evidence type="ECO:0000313" key="2">
    <source>
        <dbReference type="Proteomes" id="UP000186079"/>
    </source>
</evidence>
<proteinExistence type="predicted"/>
<dbReference type="RefSeq" id="WP_139326712.1">
    <property type="nucleotide sequence ID" value="NZ_FTMC01000008.1"/>
</dbReference>
<organism evidence="1 2">
    <name type="scientific">Pseudomonas flexibilis</name>
    <dbReference type="NCBI Taxonomy" id="706570"/>
    <lineage>
        <taxon>Bacteria</taxon>
        <taxon>Pseudomonadati</taxon>
        <taxon>Pseudomonadota</taxon>
        <taxon>Gammaproteobacteria</taxon>
        <taxon>Pseudomonadales</taxon>
        <taxon>Pseudomonadaceae</taxon>
        <taxon>Pseudomonas</taxon>
    </lineage>
</organism>
<protein>
    <submittedName>
        <fullName evidence="1">Uncharacterized protein</fullName>
    </submittedName>
</protein>
<dbReference type="EMBL" id="FTMC01000008">
    <property type="protein sequence ID" value="SIQ64896.1"/>
    <property type="molecule type" value="Genomic_DNA"/>
</dbReference>
<accession>A0A1N6UHT8</accession>
<sequence length="291" mass="33056">MQSSQIILTFDGSLVLGHSVSLRTLSYTLPHIQRAIDKTVYYSVRKEIRKFTTLPGDMYPLADIYLHAVEKGSLKIPFLSDLAGEIPRLFNAFLNEPYERAGREVLSSVNQIAVDVENRKIHVGLQNVDIVTQDDLLNREDDFKYAYAQSAVLRDIDTALSVVRSNEGSILKFAVNDDSGFREYSFDPLRASRFSRITKTKRLADPAIYTGRLLGLERQRKGSLFEYSAKFLSSLTGQESKILIAEYDDVMKLQPFNLVDEEVTIWGAPVSIMDVYDPVRGDFVFIDFYQP</sequence>